<reference evidence="1" key="2">
    <citation type="journal article" date="2015" name="Fish Shellfish Immunol.">
        <title>Early steps in the European eel (Anguilla anguilla)-Vibrio vulnificus interaction in the gills: Role of the RtxA13 toxin.</title>
        <authorList>
            <person name="Callol A."/>
            <person name="Pajuelo D."/>
            <person name="Ebbesson L."/>
            <person name="Teles M."/>
            <person name="MacKenzie S."/>
            <person name="Amaro C."/>
        </authorList>
    </citation>
    <scope>NUCLEOTIDE SEQUENCE</scope>
</reference>
<proteinExistence type="predicted"/>
<dbReference type="EMBL" id="GBXM01097885">
    <property type="protein sequence ID" value="JAH10692.1"/>
    <property type="molecule type" value="Transcribed_RNA"/>
</dbReference>
<protein>
    <submittedName>
        <fullName evidence="1">Uncharacterized protein</fullName>
    </submittedName>
</protein>
<reference evidence="1" key="1">
    <citation type="submission" date="2014-11" db="EMBL/GenBank/DDBJ databases">
        <authorList>
            <person name="Amaro Gonzalez C."/>
        </authorList>
    </citation>
    <scope>NUCLEOTIDE SEQUENCE</scope>
</reference>
<organism evidence="1">
    <name type="scientific">Anguilla anguilla</name>
    <name type="common">European freshwater eel</name>
    <name type="synonym">Muraena anguilla</name>
    <dbReference type="NCBI Taxonomy" id="7936"/>
    <lineage>
        <taxon>Eukaryota</taxon>
        <taxon>Metazoa</taxon>
        <taxon>Chordata</taxon>
        <taxon>Craniata</taxon>
        <taxon>Vertebrata</taxon>
        <taxon>Euteleostomi</taxon>
        <taxon>Actinopterygii</taxon>
        <taxon>Neopterygii</taxon>
        <taxon>Teleostei</taxon>
        <taxon>Anguilliformes</taxon>
        <taxon>Anguillidae</taxon>
        <taxon>Anguilla</taxon>
    </lineage>
</organism>
<evidence type="ECO:0000313" key="1">
    <source>
        <dbReference type="EMBL" id="JAH10692.1"/>
    </source>
</evidence>
<name>A0A0E9Q2D4_ANGAN</name>
<dbReference type="AlphaFoldDB" id="A0A0E9Q2D4"/>
<sequence length="21" mass="2294">MVAMLGVYLAQSCHNLVPIHP</sequence>
<accession>A0A0E9Q2D4</accession>